<evidence type="ECO:0000313" key="2">
    <source>
        <dbReference type="EMBL" id="TFV70220.1"/>
    </source>
</evidence>
<accession>A0A4Y9KQM7</accession>
<evidence type="ECO:0000313" key="4">
    <source>
        <dbReference type="Proteomes" id="UP000298225"/>
    </source>
</evidence>
<dbReference type="RefSeq" id="WP_126261717.1">
    <property type="nucleotide sequence ID" value="NZ_SPQS01000022.1"/>
</dbReference>
<dbReference type="Proteomes" id="UP000297700">
    <property type="component" value="Unassembled WGS sequence"/>
</dbReference>
<comment type="caution">
    <text evidence="2">The sequence shown here is derived from an EMBL/GenBank/DDBJ whole genome shotgun (WGS) entry which is preliminary data.</text>
</comment>
<dbReference type="EMBL" id="SPQU01000041">
    <property type="protein sequence ID" value="TFV30143.1"/>
    <property type="molecule type" value="Genomic_DNA"/>
</dbReference>
<keyword evidence="4" id="KW-1185">Reference proteome</keyword>
<accession>A0A4Y9NQK4</accession>
<protein>
    <submittedName>
        <fullName evidence="2">ImmA/IrrE family metallo-endopeptidase</fullName>
    </submittedName>
</protein>
<evidence type="ECO:0000313" key="3">
    <source>
        <dbReference type="Proteomes" id="UP000297700"/>
    </source>
</evidence>
<reference evidence="1 4" key="1">
    <citation type="submission" date="2019-03" db="EMBL/GenBank/DDBJ databases">
        <title>Bradyrhizobium strains diversity isolated from Chamaecrista fasciculata.</title>
        <authorList>
            <person name="Urquiaga M.C.O."/>
            <person name="Hungria M."/>
            <person name="Delamuta J.R.M."/>
        </authorList>
    </citation>
    <scope>NUCLEOTIDE SEQUENCE [LARGE SCALE GENOMIC DNA]</scope>
    <source>
        <strain evidence="1 4">CNPSo 3424</strain>
    </source>
</reference>
<dbReference type="Proteomes" id="UP000298225">
    <property type="component" value="Unassembled WGS sequence"/>
</dbReference>
<evidence type="ECO:0000313" key="1">
    <source>
        <dbReference type="EMBL" id="TFV30143.1"/>
    </source>
</evidence>
<sequence>MFEKLVADHLRSKHGKVEFPISTDDITTLIERDVTDLDQHADLTMYGAGVEGVTEFARAGKPRVSISNDVHRFENRLRTTLTHEYGHVILHAYLFALEQRQLAVDGNRKPNAIYCKRDTMVSASKTDWMEWQAGYVSGAALMPRTYLKRVVGDIQQQRNIYGPSSPTSENGVALIDAVVNGFAVSREAATVRLKILGILGQELASGNLFS</sequence>
<organism evidence="2 3">
    <name type="scientific">Bradyrhizobium frederickii</name>
    <dbReference type="NCBI Taxonomy" id="2560054"/>
    <lineage>
        <taxon>Bacteria</taxon>
        <taxon>Pseudomonadati</taxon>
        <taxon>Pseudomonadota</taxon>
        <taxon>Alphaproteobacteria</taxon>
        <taxon>Hyphomicrobiales</taxon>
        <taxon>Nitrobacteraceae</taxon>
        <taxon>Bradyrhizobium</taxon>
    </lineage>
</organism>
<dbReference type="OrthoDB" id="9794834at2"/>
<proteinExistence type="predicted"/>
<dbReference type="AlphaFoldDB" id="A0A4Y9NQK4"/>
<dbReference type="EMBL" id="SPQS01000022">
    <property type="protein sequence ID" value="TFV70220.1"/>
    <property type="molecule type" value="Genomic_DNA"/>
</dbReference>
<gene>
    <name evidence="2" type="ORF">E4K64_30660</name>
    <name evidence="1" type="ORF">E4K66_36605</name>
</gene>
<name>A0A4Y9NQK4_9BRAD</name>
<reference evidence="2 3" key="2">
    <citation type="submission" date="2019-03" db="EMBL/GenBank/DDBJ databases">
        <title>Bradyrhizobium strains diversity.</title>
        <authorList>
            <person name="Urquiaga M.C.O."/>
            <person name="Hungria M."/>
            <person name="Delamuta J.R.M."/>
            <person name="Klepa M.S."/>
        </authorList>
    </citation>
    <scope>NUCLEOTIDE SEQUENCE [LARGE SCALE GENOMIC DNA]</scope>
    <source>
        <strain evidence="2 3">CNPSo 3426</strain>
    </source>
</reference>